<accession>A0A1R2BHU1</accession>
<proteinExistence type="inferred from homology"/>
<dbReference type="InterPro" id="IPR007651">
    <property type="entry name" value="Lipin_N"/>
</dbReference>
<reference evidence="3 4" key="1">
    <citation type="submission" date="2016-11" db="EMBL/GenBank/DDBJ databases">
        <title>The macronuclear genome of Stentor coeruleus: a giant cell with tiny introns.</title>
        <authorList>
            <person name="Slabodnick M."/>
            <person name="Ruby J.G."/>
            <person name="Reiff S.B."/>
            <person name="Swart E.C."/>
            <person name="Gosai S."/>
            <person name="Prabakaran S."/>
            <person name="Witkowska E."/>
            <person name="Larue G.E."/>
            <person name="Fisher S."/>
            <person name="Freeman R.M."/>
            <person name="Gunawardena J."/>
            <person name="Chu W."/>
            <person name="Stover N.A."/>
            <person name="Gregory B.D."/>
            <person name="Nowacki M."/>
            <person name="Derisi J."/>
            <person name="Roy S.W."/>
            <person name="Marshall W.F."/>
            <person name="Sood P."/>
        </authorList>
    </citation>
    <scope>NUCLEOTIDE SEQUENCE [LARGE SCALE GENOMIC DNA]</scope>
    <source>
        <strain evidence="3">WM001</strain>
    </source>
</reference>
<dbReference type="InterPro" id="IPR026058">
    <property type="entry name" value="LIPIN"/>
</dbReference>
<comment type="caution">
    <text evidence="3">The sequence shown here is derived from an EMBL/GenBank/DDBJ whole genome shotgun (WGS) entry which is preliminary data.</text>
</comment>
<dbReference type="InterPro" id="IPR013209">
    <property type="entry name" value="LNS2"/>
</dbReference>
<dbReference type="Pfam" id="PF04571">
    <property type="entry name" value="Lipin_N"/>
    <property type="match status" value="1"/>
</dbReference>
<dbReference type="InterPro" id="IPR031315">
    <property type="entry name" value="LNS2/PITP"/>
</dbReference>
<dbReference type="Gene3D" id="3.40.50.1000">
    <property type="entry name" value="HAD superfamily/HAD-like"/>
    <property type="match status" value="1"/>
</dbReference>
<dbReference type="Proteomes" id="UP000187209">
    <property type="component" value="Unassembled WGS sequence"/>
</dbReference>
<sequence>MDVIVIQGPDEELNSTAFHLKFGRFKLGLYREKKIDLIVNGTRTGILMKLSNSGKGYFLRDSNKQLLISKSFVSAPETLNSLSVPGKLPKIFDNPDKDIPVNEVTNDDMTLNSDEIKLLNLNMGVNIIHYSVRTNEQVLLSAKIYLWDYRSKMIISDIDGTVTKSDILGHLYYIIGKDWKREGVVGLYKKMRKRGYQIIYLSARPLDQIDYTRGYLAWAEQDGEHLPDGPTILSPNGLFTSFKREILSTSHTFKTQALEEIMRLIPEDEYPFIAGFGNKKSDAIAYTQVGMPKDKVFIFEKNKKNEEFFSAIRNFDEIIEDLDVKFPEIDDYILIS</sequence>
<dbReference type="OrthoDB" id="4567at2759"/>
<dbReference type="PANTHER" id="PTHR12181">
    <property type="entry name" value="LIPIN"/>
    <property type="match status" value="1"/>
</dbReference>
<evidence type="ECO:0000313" key="4">
    <source>
        <dbReference type="Proteomes" id="UP000187209"/>
    </source>
</evidence>
<evidence type="ECO:0000259" key="2">
    <source>
        <dbReference type="SMART" id="SM00775"/>
    </source>
</evidence>
<dbReference type="EMBL" id="MPUH01000639">
    <property type="protein sequence ID" value="OMJ76301.1"/>
    <property type="molecule type" value="Genomic_DNA"/>
</dbReference>
<dbReference type="AlphaFoldDB" id="A0A1R2BHU1"/>
<evidence type="ECO:0000313" key="3">
    <source>
        <dbReference type="EMBL" id="OMJ76301.1"/>
    </source>
</evidence>
<organism evidence="3 4">
    <name type="scientific">Stentor coeruleus</name>
    <dbReference type="NCBI Taxonomy" id="5963"/>
    <lineage>
        <taxon>Eukaryota</taxon>
        <taxon>Sar</taxon>
        <taxon>Alveolata</taxon>
        <taxon>Ciliophora</taxon>
        <taxon>Postciliodesmatophora</taxon>
        <taxon>Heterotrichea</taxon>
        <taxon>Heterotrichida</taxon>
        <taxon>Stentoridae</taxon>
        <taxon>Stentor</taxon>
    </lineage>
</organism>
<dbReference type="InterPro" id="IPR023214">
    <property type="entry name" value="HAD_sf"/>
</dbReference>
<comment type="similarity">
    <text evidence="1">Belongs to the lipin family.</text>
</comment>
<feature type="domain" description="LNS2/PITP" evidence="2">
    <location>
        <begin position="153"/>
        <end position="307"/>
    </location>
</feature>
<name>A0A1R2BHU1_9CILI</name>
<evidence type="ECO:0000256" key="1">
    <source>
        <dbReference type="ARBA" id="ARBA00005476"/>
    </source>
</evidence>
<dbReference type="GO" id="GO:0008195">
    <property type="term" value="F:phosphatidate phosphatase activity"/>
    <property type="evidence" value="ECO:0007669"/>
    <property type="project" value="TreeGrafter"/>
</dbReference>
<dbReference type="Pfam" id="PF08235">
    <property type="entry name" value="LNS2"/>
    <property type="match status" value="1"/>
</dbReference>
<dbReference type="PANTHER" id="PTHR12181:SF12">
    <property type="entry name" value="PHOSPHATIDATE PHOSPHATASE"/>
    <property type="match status" value="1"/>
</dbReference>
<gene>
    <name evidence="3" type="ORF">SteCoe_24358</name>
</gene>
<dbReference type="SMART" id="SM00775">
    <property type="entry name" value="LNS2"/>
    <property type="match status" value="1"/>
</dbReference>
<protein>
    <recommendedName>
        <fullName evidence="2">LNS2/PITP domain-containing protein</fullName>
    </recommendedName>
</protein>
<keyword evidence="4" id="KW-1185">Reference proteome</keyword>
<dbReference type="InterPro" id="IPR036412">
    <property type="entry name" value="HAD-like_sf"/>
</dbReference>
<dbReference type="SUPFAM" id="SSF56784">
    <property type="entry name" value="HAD-like"/>
    <property type="match status" value="1"/>
</dbReference>